<dbReference type="GO" id="GO:0004452">
    <property type="term" value="F:isopentenyl-diphosphate delta-isomerase activity"/>
    <property type="evidence" value="ECO:0007669"/>
    <property type="project" value="UniProtKB-UniRule"/>
</dbReference>
<dbReference type="EMBL" id="JACHMN010000002">
    <property type="protein sequence ID" value="MBB5870827.1"/>
    <property type="molecule type" value="Genomic_DNA"/>
</dbReference>
<feature type="binding site" evidence="10">
    <location>
        <position position="121"/>
    </location>
    <ligand>
        <name>Mn(2+)</name>
        <dbReference type="ChEBI" id="CHEBI:29035"/>
    </ligand>
</feature>
<feature type="binding site" evidence="10">
    <location>
        <position position="123"/>
    </location>
    <ligand>
        <name>Mn(2+)</name>
        <dbReference type="ChEBI" id="CHEBI:29035"/>
    </ligand>
</feature>
<accession>A0A841BP20</accession>
<evidence type="ECO:0000256" key="5">
    <source>
        <dbReference type="ARBA" id="ARBA00022723"/>
    </source>
</evidence>
<evidence type="ECO:0000256" key="2">
    <source>
        <dbReference type="ARBA" id="ARBA00007579"/>
    </source>
</evidence>
<evidence type="ECO:0000256" key="4">
    <source>
        <dbReference type="ARBA" id="ARBA00022490"/>
    </source>
</evidence>
<gene>
    <name evidence="10" type="primary">idi</name>
    <name evidence="12" type="ORF">F4553_004206</name>
</gene>
<comment type="subcellular location">
    <subcellularLocation>
        <location evidence="10">Cytoplasm</location>
    </subcellularLocation>
</comment>
<dbReference type="InterPro" id="IPR056375">
    <property type="entry name" value="Idi_bact"/>
</dbReference>
<evidence type="ECO:0000256" key="6">
    <source>
        <dbReference type="ARBA" id="ARBA00022842"/>
    </source>
</evidence>
<dbReference type="CDD" id="cd02885">
    <property type="entry name" value="NUDIX_IPP_Isomerase"/>
    <property type="match status" value="1"/>
</dbReference>
<feature type="binding site" evidence="10">
    <location>
        <position position="94"/>
    </location>
    <ligand>
        <name>Mg(2+)</name>
        <dbReference type="ChEBI" id="CHEBI:18420"/>
    </ligand>
</feature>
<evidence type="ECO:0000256" key="1">
    <source>
        <dbReference type="ARBA" id="ARBA00004826"/>
    </source>
</evidence>
<comment type="cofactor">
    <cofactor evidence="10">
        <name>Mn(2+)</name>
        <dbReference type="ChEBI" id="CHEBI:29035"/>
    </cofactor>
    <text evidence="10">Binds 1 Mn(2+) ion per subunit.</text>
</comment>
<dbReference type="SUPFAM" id="SSF55811">
    <property type="entry name" value="Nudix"/>
    <property type="match status" value="1"/>
</dbReference>
<dbReference type="PROSITE" id="PS51462">
    <property type="entry name" value="NUDIX"/>
    <property type="match status" value="1"/>
</dbReference>
<dbReference type="GO" id="GO:0050992">
    <property type="term" value="P:dimethylallyl diphosphate biosynthetic process"/>
    <property type="evidence" value="ECO:0007669"/>
    <property type="project" value="UniProtKB-UniRule"/>
</dbReference>
<feature type="active site" evidence="10">
    <location>
        <position position="123"/>
    </location>
</feature>
<dbReference type="InterPro" id="IPR015797">
    <property type="entry name" value="NUDIX_hydrolase-like_dom_sf"/>
</dbReference>
<comment type="cofactor">
    <cofactor evidence="10">
        <name>Mg(2+)</name>
        <dbReference type="ChEBI" id="CHEBI:18420"/>
    </cofactor>
    <text evidence="10">Binds 1 Mg(2+) ion per subunit. The magnesium ion binds only when substrate is bound.</text>
</comment>
<organism evidence="12 13">
    <name type="scientific">Allocatelliglobosispora scoriae</name>
    <dbReference type="NCBI Taxonomy" id="643052"/>
    <lineage>
        <taxon>Bacteria</taxon>
        <taxon>Bacillati</taxon>
        <taxon>Actinomycetota</taxon>
        <taxon>Actinomycetes</taxon>
        <taxon>Micromonosporales</taxon>
        <taxon>Micromonosporaceae</taxon>
        <taxon>Allocatelliglobosispora</taxon>
    </lineage>
</organism>
<feature type="binding site" evidence="10">
    <location>
        <position position="76"/>
    </location>
    <ligand>
        <name>Mn(2+)</name>
        <dbReference type="ChEBI" id="CHEBI:29035"/>
    </ligand>
</feature>
<keyword evidence="4 10" id="KW-0963">Cytoplasm</keyword>
<comment type="catalytic activity">
    <reaction evidence="10">
        <text>isopentenyl diphosphate = dimethylallyl diphosphate</text>
        <dbReference type="Rhea" id="RHEA:23284"/>
        <dbReference type="ChEBI" id="CHEBI:57623"/>
        <dbReference type="ChEBI" id="CHEBI:128769"/>
        <dbReference type="EC" id="5.3.3.2"/>
    </reaction>
</comment>
<dbReference type="Proteomes" id="UP000587527">
    <property type="component" value="Unassembled WGS sequence"/>
</dbReference>
<comment type="caution">
    <text evidence="12">The sequence shown here is derived from an EMBL/GenBank/DDBJ whole genome shotgun (WGS) entry which is preliminary data.</text>
</comment>
<evidence type="ECO:0000256" key="9">
    <source>
        <dbReference type="ARBA" id="ARBA00023235"/>
    </source>
</evidence>
<dbReference type="Gene3D" id="3.90.79.10">
    <property type="entry name" value="Nucleoside Triphosphate Pyrophosphohydrolase"/>
    <property type="match status" value="1"/>
</dbReference>
<keyword evidence="5 10" id="KW-0479">Metal-binding</keyword>
<evidence type="ECO:0000313" key="12">
    <source>
        <dbReference type="EMBL" id="MBB5870827.1"/>
    </source>
</evidence>
<dbReference type="InterPro" id="IPR011876">
    <property type="entry name" value="IsopentenylPP_isomerase_typ1"/>
</dbReference>
<dbReference type="EC" id="5.3.3.2" evidence="3 10"/>
<keyword evidence="9 10" id="KW-0413">Isomerase</keyword>
<feature type="domain" description="Nudix hydrolase" evidence="11">
    <location>
        <begin position="37"/>
        <end position="174"/>
    </location>
</feature>
<evidence type="ECO:0000256" key="7">
    <source>
        <dbReference type="ARBA" id="ARBA00023211"/>
    </source>
</evidence>
<dbReference type="GO" id="GO:0009240">
    <property type="term" value="P:isopentenyl diphosphate biosynthetic process"/>
    <property type="evidence" value="ECO:0007669"/>
    <property type="project" value="TreeGrafter"/>
</dbReference>
<dbReference type="GO" id="GO:0046872">
    <property type="term" value="F:metal ion binding"/>
    <property type="evidence" value="ECO:0007669"/>
    <property type="project" value="UniProtKB-KW"/>
</dbReference>
<keyword evidence="8 10" id="KW-0414">Isoprene biosynthesis</keyword>
<dbReference type="AlphaFoldDB" id="A0A841BP20"/>
<evidence type="ECO:0000259" key="11">
    <source>
        <dbReference type="PROSITE" id="PS51462"/>
    </source>
</evidence>
<keyword evidence="6 10" id="KW-0460">Magnesium</keyword>
<dbReference type="NCBIfam" id="NF002995">
    <property type="entry name" value="PRK03759.1"/>
    <property type="match status" value="1"/>
</dbReference>
<sequence length="181" mass="19717">MSAVITSRETHLVELVDTEGTAIGELSVADAHQSPGRLHRAFSVLLMDSQGRLLLQQRATAKTRFPGRWANTACGHPAPGEKLVTAAARRLAEEVGLTGVDLTEVGAFTYRADDPASGRVEHEYDHVLLGIIEPTAYRPKIDPAEVAALRWVEPSTLWVGLNEHPEQYAPWLPGVTRLALP</sequence>
<evidence type="ECO:0000256" key="10">
    <source>
        <dbReference type="HAMAP-Rule" id="MF_00202"/>
    </source>
</evidence>
<evidence type="ECO:0000313" key="13">
    <source>
        <dbReference type="Proteomes" id="UP000587527"/>
    </source>
</evidence>
<dbReference type="GO" id="GO:0005737">
    <property type="term" value="C:cytoplasm"/>
    <property type="evidence" value="ECO:0007669"/>
    <property type="project" value="UniProtKB-SubCell"/>
</dbReference>
<comment type="similarity">
    <text evidence="2 10">Belongs to the IPP isomerase type 1 family.</text>
</comment>
<dbReference type="PANTHER" id="PTHR10885:SF0">
    <property type="entry name" value="ISOPENTENYL-DIPHOSPHATE DELTA-ISOMERASE"/>
    <property type="match status" value="1"/>
</dbReference>
<feature type="binding site" evidence="10">
    <location>
        <position position="39"/>
    </location>
    <ligand>
        <name>Mn(2+)</name>
        <dbReference type="ChEBI" id="CHEBI:29035"/>
    </ligand>
</feature>
<dbReference type="NCBIfam" id="TIGR02150">
    <property type="entry name" value="IPP_isom_1"/>
    <property type="match status" value="1"/>
</dbReference>
<dbReference type="PANTHER" id="PTHR10885">
    <property type="entry name" value="ISOPENTENYL-DIPHOSPHATE DELTA-ISOMERASE"/>
    <property type="match status" value="1"/>
</dbReference>
<dbReference type="UniPathway" id="UPA00059">
    <property type="reaction ID" value="UER00104"/>
</dbReference>
<comment type="pathway">
    <text evidence="1 10">Isoprenoid biosynthesis; dimethylallyl diphosphate biosynthesis; dimethylallyl diphosphate from isopentenyl diphosphate: step 1/1.</text>
</comment>
<proteinExistence type="inferred from homology"/>
<dbReference type="PIRSF" id="PIRSF018427">
    <property type="entry name" value="Isopntndiph_ism"/>
    <property type="match status" value="1"/>
</dbReference>
<evidence type="ECO:0000256" key="3">
    <source>
        <dbReference type="ARBA" id="ARBA00012057"/>
    </source>
</evidence>
<evidence type="ECO:0000256" key="8">
    <source>
        <dbReference type="ARBA" id="ARBA00023229"/>
    </source>
</evidence>
<keyword evidence="13" id="KW-1185">Reference proteome</keyword>
<reference evidence="12 13" key="1">
    <citation type="submission" date="2020-08" db="EMBL/GenBank/DDBJ databases">
        <title>Sequencing the genomes of 1000 actinobacteria strains.</title>
        <authorList>
            <person name="Klenk H.-P."/>
        </authorList>
    </citation>
    <scope>NUCLEOTIDE SEQUENCE [LARGE SCALE GENOMIC DNA]</scope>
    <source>
        <strain evidence="12 13">DSM 45362</strain>
    </source>
</reference>
<feature type="active site" evidence="10">
    <location>
        <position position="74"/>
    </location>
</feature>
<dbReference type="InterPro" id="IPR000086">
    <property type="entry name" value="NUDIX_hydrolase_dom"/>
</dbReference>
<keyword evidence="7 10" id="KW-0464">Manganese</keyword>
<dbReference type="Pfam" id="PF00293">
    <property type="entry name" value="NUDIX"/>
    <property type="match status" value="1"/>
</dbReference>
<comment type="function">
    <text evidence="10">Catalyzes the 1,3-allylic rearrangement of the homoallylic substrate isopentenyl (IPP) to its highly electrophilic allylic isomer, dimethylallyl diphosphate (DMAPP).</text>
</comment>
<name>A0A841BP20_9ACTN</name>
<dbReference type="HAMAP" id="MF_00202">
    <property type="entry name" value="Idi"/>
    <property type="match status" value="1"/>
</dbReference>
<feature type="binding site" evidence="10">
    <location>
        <position position="32"/>
    </location>
    <ligand>
        <name>Mn(2+)</name>
        <dbReference type="ChEBI" id="CHEBI:29035"/>
    </ligand>
</feature>
<protein>
    <recommendedName>
        <fullName evidence="3 10">Isopentenyl-diphosphate Delta-isomerase</fullName>
        <shortName evidence="10">IPP isomerase</shortName>
        <ecNumber evidence="3 10">5.3.3.2</ecNumber>
    </recommendedName>
    <alternativeName>
        <fullName evidence="10">IPP:DMAPP isomerase</fullName>
    </alternativeName>
    <alternativeName>
        <fullName evidence="10">Isopentenyl pyrophosphate isomerase</fullName>
    </alternativeName>
</protein>